<protein>
    <recommendedName>
        <fullName evidence="4">DUF304 domain-containing protein</fullName>
    </recommendedName>
</protein>
<evidence type="ECO:0000256" key="1">
    <source>
        <dbReference type="SAM" id="Phobius"/>
    </source>
</evidence>
<sequence length="140" mass="15683">MTPTRQNPPTSFRRHIFYRLPLFMGLAALNGSLLSLGMATQAGILTIISFVPLLWLIGLIVHTARFTLVITPYLIVVDEGVPTGQRRIIKRAFVREYRIYRTPLEVLTDSGTLELHIGDETLVFSGLTPFRALCAKLEVS</sequence>
<keyword evidence="1" id="KW-0472">Membrane</keyword>
<name>B8GCY2_CHLAD</name>
<proteinExistence type="predicted"/>
<evidence type="ECO:0000313" key="3">
    <source>
        <dbReference type="Proteomes" id="UP000002508"/>
    </source>
</evidence>
<reference evidence="2" key="1">
    <citation type="submission" date="2008-12" db="EMBL/GenBank/DDBJ databases">
        <title>Complete sequence of Chloroflexus aggregans DSM 9485.</title>
        <authorList>
            <consortium name="US DOE Joint Genome Institute"/>
            <person name="Lucas S."/>
            <person name="Copeland A."/>
            <person name="Lapidus A."/>
            <person name="Glavina del Rio T."/>
            <person name="Dalin E."/>
            <person name="Tice H."/>
            <person name="Pitluck S."/>
            <person name="Foster B."/>
            <person name="Larimer F."/>
            <person name="Land M."/>
            <person name="Hauser L."/>
            <person name="Kyrpides N."/>
            <person name="Mikhailova N."/>
            <person name="Bryant D."/>
            <person name="Richardson P."/>
        </authorList>
    </citation>
    <scope>NUCLEOTIDE SEQUENCE</scope>
    <source>
        <strain evidence="2">DSM 9485</strain>
    </source>
</reference>
<dbReference type="Proteomes" id="UP000002508">
    <property type="component" value="Chromosome"/>
</dbReference>
<keyword evidence="1" id="KW-0812">Transmembrane</keyword>
<keyword evidence="1" id="KW-1133">Transmembrane helix</keyword>
<organism evidence="2 3">
    <name type="scientific">Chloroflexus aggregans (strain MD-66 / DSM 9485)</name>
    <dbReference type="NCBI Taxonomy" id="326427"/>
    <lineage>
        <taxon>Bacteria</taxon>
        <taxon>Bacillati</taxon>
        <taxon>Chloroflexota</taxon>
        <taxon>Chloroflexia</taxon>
        <taxon>Chloroflexales</taxon>
        <taxon>Chloroflexineae</taxon>
        <taxon>Chloroflexaceae</taxon>
        <taxon>Chloroflexus</taxon>
    </lineage>
</organism>
<gene>
    <name evidence="2" type="ordered locus">Cagg_0234</name>
</gene>
<dbReference type="OrthoDB" id="162097at2"/>
<dbReference type="HOGENOM" id="CLU_1831564_0_0_0"/>
<dbReference type="EMBL" id="CP001337">
    <property type="protein sequence ID" value="ACL23182.1"/>
    <property type="molecule type" value="Genomic_DNA"/>
</dbReference>
<keyword evidence="3" id="KW-1185">Reference proteome</keyword>
<feature type="transmembrane region" description="Helical" evidence="1">
    <location>
        <begin position="16"/>
        <end position="36"/>
    </location>
</feature>
<dbReference type="AlphaFoldDB" id="B8GCY2"/>
<accession>B8GCY2</accession>
<evidence type="ECO:0000313" key="2">
    <source>
        <dbReference type="EMBL" id="ACL23182.1"/>
    </source>
</evidence>
<feature type="transmembrane region" description="Helical" evidence="1">
    <location>
        <begin position="42"/>
        <end position="61"/>
    </location>
</feature>
<dbReference type="STRING" id="326427.Cagg_0234"/>
<evidence type="ECO:0008006" key="4">
    <source>
        <dbReference type="Google" id="ProtNLM"/>
    </source>
</evidence>
<dbReference type="KEGG" id="cag:Cagg_0234"/>
<dbReference type="RefSeq" id="WP_012615548.1">
    <property type="nucleotide sequence ID" value="NC_011831.1"/>
</dbReference>